<dbReference type="RefSeq" id="WP_346335626.1">
    <property type="nucleotide sequence ID" value="NZ_JBBYXI010000001.1"/>
</dbReference>
<evidence type="ECO:0000256" key="2">
    <source>
        <dbReference type="ARBA" id="ARBA00009597"/>
    </source>
</evidence>
<proteinExistence type="inferred from homology"/>
<protein>
    <submittedName>
        <fullName evidence="8">Tim44/TimA family putative adaptor protein</fullName>
    </submittedName>
</protein>
<keyword evidence="6" id="KW-0812">Transmembrane</keyword>
<dbReference type="InterPro" id="IPR039544">
    <property type="entry name" value="Tim44-like"/>
</dbReference>
<dbReference type="PANTHER" id="PTHR10721:SF1">
    <property type="entry name" value="MITOCHONDRIAL IMPORT INNER MEMBRANE TRANSLOCASE SUBUNIT TIM44"/>
    <property type="match status" value="1"/>
</dbReference>
<keyword evidence="9" id="KW-1185">Reference proteome</keyword>
<dbReference type="PANTHER" id="PTHR10721">
    <property type="entry name" value="MITOCHONDRIAL IMPORT INNER MEMBRANE TRANSLOCASE SUBUNIT TIM44"/>
    <property type="match status" value="1"/>
</dbReference>
<dbReference type="EMBL" id="JBBYXI010000001">
    <property type="protein sequence ID" value="MEN3929630.1"/>
    <property type="molecule type" value="Genomic_DNA"/>
</dbReference>
<keyword evidence="6" id="KW-1133">Transmembrane helix</keyword>
<dbReference type="Gene3D" id="3.10.450.240">
    <property type="match status" value="1"/>
</dbReference>
<evidence type="ECO:0000256" key="3">
    <source>
        <dbReference type="ARBA" id="ARBA00022946"/>
    </source>
</evidence>
<dbReference type="PIRSF" id="PIRSF031890">
    <property type="entry name" value="UCP031890_transporter_Tim44"/>
    <property type="match status" value="1"/>
</dbReference>
<keyword evidence="3" id="KW-0809">Transit peptide</keyword>
<evidence type="ECO:0000313" key="8">
    <source>
        <dbReference type="EMBL" id="MEN3929630.1"/>
    </source>
</evidence>
<dbReference type="InterPro" id="IPR016985">
    <property type="entry name" value="UCP031890_Tim44-rel"/>
</dbReference>
<sequence>MQDGFDLSTIIFACLAIFIIWKLRSVLGQKTGNEQPPQELNRDNTQEPHKDSWQNQSNMPPPRADNDQVITLPPRQPAPVSQKDRWKGIAEEGSQLADTLDRVVGLEPSFDIKAFLEGAKVAYEMIVVDFAKGNREELKNLLTDDVYRGFDQAIKAREKAHETAETTFVSIDKSELMAAELSGRDAQLTIRFIAKMITVTRDEQGNIVDGSPDEVVDTSDIWTFSRTLGSDDPTWLLAATESGQ</sequence>
<accession>A0ABV0BJB4</accession>
<feature type="domain" description="Tim44-like" evidence="7">
    <location>
        <begin position="96"/>
        <end position="242"/>
    </location>
</feature>
<feature type="region of interest" description="Disordered" evidence="5">
    <location>
        <begin position="32"/>
        <end position="83"/>
    </location>
</feature>
<dbReference type="InterPro" id="IPR007379">
    <property type="entry name" value="Tim44-like_dom"/>
</dbReference>
<dbReference type="NCBIfam" id="NF033779">
    <property type="entry name" value="Tim44_TimA_adap"/>
    <property type="match status" value="1"/>
</dbReference>
<name>A0ABV0BJB4_9HYPH</name>
<reference evidence="8 9" key="1">
    <citation type="submission" date="2024-04" db="EMBL/GenBank/DDBJ databases">
        <title>A novel species isolated from cricket.</title>
        <authorList>
            <person name="Wang H.-C."/>
        </authorList>
    </citation>
    <scope>NUCLEOTIDE SEQUENCE [LARGE SCALE GENOMIC DNA]</scope>
    <source>
        <strain evidence="8 9">WL0021</strain>
    </source>
</reference>
<evidence type="ECO:0000313" key="9">
    <source>
        <dbReference type="Proteomes" id="UP001418637"/>
    </source>
</evidence>
<evidence type="ECO:0000256" key="6">
    <source>
        <dbReference type="SAM" id="Phobius"/>
    </source>
</evidence>
<organism evidence="8 9">
    <name type="scientific">Hohaiivirga grylli</name>
    <dbReference type="NCBI Taxonomy" id="3133970"/>
    <lineage>
        <taxon>Bacteria</taxon>
        <taxon>Pseudomonadati</taxon>
        <taxon>Pseudomonadota</taxon>
        <taxon>Alphaproteobacteria</taxon>
        <taxon>Hyphomicrobiales</taxon>
        <taxon>Methylobacteriaceae</taxon>
        <taxon>Hohaiivirga</taxon>
    </lineage>
</organism>
<evidence type="ECO:0000259" key="7">
    <source>
        <dbReference type="SMART" id="SM00978"/>
    </source>
</evidence>
<keyword evidence="4 6" id="KW-0472">Membrane</keyword>
<comment type="similarity">
    <text evidence="2">Belongs to the Tim44 family.</text>
</comment>
<evidence type="ECO:0000256" key="4">
    <source>
        <dbReference type="ARBA" id="ARBA00023136"/>
    </source>
</evidence>
<dbReference type="InterPro" id="IPR032710">
    <property type="entry name" value="NTF2-like_dom_sf"/>
</dbReference>
<dbReference type="SMART" id="SM00978">
    <property type="entry name" value="Tim44"/>
    <property type="match status" value="1"/>
</dbReference>
<comment type="caution">
    <text evidence="8">The sequence shown here is derived from an EMBL/GenBank/DDBJ whole genome shotgun (WGS) entry which is preliminary data.</text>
</comment>
<gene>
    <name evidence="8" type="ORF">WJT86_00980</name>
</gene>
<evidence type="ECO:0000256" key="5">
    <source>
        <dbReference type="SAM" id="MobiDB-lite"/>
    </source>
</evidence>
<feature type="transmembrane region" description="Helical" evidence="6">
    <location>
        <begin position="6"/>
        <end position="23"/>
    </location>
</feature>
<dbReference type="Proteomes" id="UP001418637">
    <property type="component" value="Unassembled WGS sequence"/>
</dbReference>
<dbReference type="SUPFAM" id="SSF54427">
    <property type="entry name" value="NTF2-like"/>
    <property type="match status" value="1"/>
</dbReference>
<evidence type="ECO:0000256" key="1">
    <source>
        <dbReference type="ARBA" id="ARBA00004370"/>
    </source>
</evidence>
<dbReference type="Pfam" id="PF04280">
    <property type="entry name" value="Tim44"/>
    <property type="match status" value="1"/>
</dbReference>
<feature type="compositionally biased region" description="Basic and acidic residues" evidence="5">
    <location>
        <begin position="40"/>
        <end position="52"/>
    </location>
</feature>
<comment type="subcellular location">
    <subcellularLocation>
        <location evidence="1">Membrane</location>
    </subcellularLocation>
</comment>